<gene>
    <name evidence="1" type="ORF">SOIL9_35790</name>
</gene>
<dbReference type="KEGG" id="gms:SOIL9_35790"/>
<name>A0A6P2D1A0_9BACT</name>
<dbReference type="RefSeq" id="WP_162668743.1">
    <property type="nucleotide sequence ID" value="NZ_LR593886.1"/>
</dbReference>
<sequence>MSTGDDSRPPVAEVEKRVAELEAKLAKKKLPPELRKKLADSAKRLAALKAERDSWAKTALALELAEVKKKPEQKPEQ</sequence>
<evidence type="ECO:0000313" key="2">
    <source>
        <dbReference type="Proteomes" id="UP000464178"/>
    </source>
</evidence>
<organism evidence="1 2">
    <name type="scientific">Gemmata massiliana</name>
    <dbReference type="NCBI Taxonomy" id="1210884"/>
    <lineage>
        <taxon>Bacteria</taxon>
        <taxon>Pseudomonadati</taxon>
        <taxon>Planctomycetota</taxon>
        <taxon>Planctomycetia</taxon>
        <taxon>Gemmatales</taxon>
        <taxon>Gemmataceae</taxon>
        <taxon>Gemmata</taxon>
    </lineage>
</organism>
<keyword evidence="2" id="KW-1185">Reference proteome</keyword>
<evidence type="ECO:0000313" key="1">
    <source>
        <dbReference type="EMBL" id="VTR94135.1"/>
    </source>
</evidence>
<dbReference type="EMBL" id="LR593886">
    <property type="protein sequence ID" value="VTR94135.1"/>
    <property type="molecule type" value="Genomic_DNA"/>
</dbReference>
<dbReference type="AlphaFoldDB" id="A0A6P2D1A0"/>
<accession>A0A6P2D1A0</accession>
<reference evidence="1 2" key="1">
    <citation type="submission" date="2019-05" db="EMBL/GenBank/DDBJ databases">
        <authorList>
            <consortium name="Science for Life Laboratories"/>
        </authorList>
    </citation>
    <scope>NUCLEOTIDE SEQUENCE [LARGE SCALE GENOMIC DNA]</scope>
    <source>
        <strain evidence="1">Soil9</strain>
    </source>
</reference>
<dbReference type="Proteomes" id="UP000464178">
    <property type="component" value="Chromosome"/>
</dbReference>
<protein>
    <submittedName>
        <fullName evidence="1">Uncharacterized protein</fullName>
    </submittedName>
</protein>
<proteinExistence type="predicted"/>